<gene>
    <name evidence="1" type="ORF">DERF_014299</name>
</gene>
<accession>A0A922HLX5</accession>
<proteinExistence type="predicted"/>
<comment type="caution">
    <text evidence="1">The sequence shown here is derived from an EMBL/GenBank/DDBJ whole genome shotgun (WGS) entry which is preliminary data.</text>
</comment>
<dbReference type="Proteomes" id="UP000790347">
    <property type="component" value="Unassembled WGS sequence"/>
</dbReference>
<sequence>MNLPIWNCVVLLSQIYSGHSVWAANSVEDHIFSYNHVNKQSVALIHWACRYVDLPIELSSLSLLLFAAVAVDIEFERLVVTSLDSGVVENRRFFLLLFVLVVVSALEVKSNDDCRLEPGVESISFIS</sequence>
<reference evidence="1" key="2">
    <citation type="journal article" date="2022" name="Res Sq">
        <title>Comparative Genomics Reveals Insights into the Divergent Evolution of Astigmatic Mites and Household Pest Adaptations.</title>
        <authorList>
            <person name="Xiong Q."/>
            <person name="Wan A.T.-Y."/>
            <person name="Liu X.-Y."/>
            <person name="Fung C.S.-H."/>
            <person name="Xiao X."/>
            <person name="Malainual N."/>
            <person name="Hou J."/>
            <person name="Wang L."/>
            <person name="Wang M."/>
            <person name="Yang K."/>
            <person name="Cui Y."/>
            <person name="Leung E."/>
            <person name="Nong W."/>
            <person name="Shin S.-K."/>
            <person name="Au S."/>
            <person name="Jeong K.Y."/>
            <person name="Chew F.T."/>
            <person name="Hui J."/>
            <person name="Leung T.F."/>
            <person name="Tungtrongchitr A."/>
            <person name="Zhong N."/>
            <person name="Liu Z."/>
            <person name="Tsui S."/>
        </authorList>
    </citation>
    <scope>NUCLEOTIDE SEQUENCE</scope>
    <source>
        <strain evidence="1">Derf</strain>
        <tissue evidence="1">Whole organism</tissue>
    </source>
</reference>
<evidence type="ECO:0000313" key="2">
    <source>
        <dbReference type="Proteomes" id="UP000790347"/>
    </source>
</evidence>
<dbReference type="AlphaFoldDB" id="A0A922HLX5"/>
<protein>
    <submittedName>
        <fullName evidence="1">Uncharacterized protein</fullName>
    </submittedName>
</protein>
<evidence type="ECO:0000313" key="1">
    <source>
        <dbReference type="EMBL" id="KAH9493560.1"/>
    </source>
</evidence>
<name>A0A922HLX5_DERFA</name>
<organism evidence="1 2">
    <name type="scientific">Dermatophagoides farinae</name>
    <name type="common">American house dust mite</name>
    <dbReference type="NCBI Taxonomy" id="6954"/>
    <lineage>
        <taxon>Eukaryota</taxon>
        <taxon>Metazoa</taxon>
        <taxon>Ecdysozoa</taxon>
        <taxon>Arthropoda</taxon>
        <taxon>Chelicerata</taxon>
        <taxon>Arachnida</taxon>
        <taxon>Acari</taxon>
        <taxon>Acariformes</taxon>
        <taxon>Sarcoptiformes</taxon>
        <taxon>Astigmata</taxon>
        <taxon>Psoroptidia</taxon>
        <taxon>Analgoidea</taxon>
        <taxon>Pyroglyphidae</taxon>
        <taxon>Dermatophagoidinae</taxon>
        <taxon>Dermatophagoides</taxon>
    </lineage>
</organism>
<dbReference type="EMBL" id="ASGP02000008">
    <property type="protein sequence ID" value="KAH9493560.1"/>
    <property type="molecule type" value="Genomic_DNA"/>
</dbReference>
<keyword evidence="2" id="KW-1185">Reference proteome</keyword>
<reference evidence="1" key="1">
    <citation type="submission" date="2013-05" db="EMBL/GenBank/DDBJ databases">
        <authorList>
            <person name="Yim A.K.Y."/>
            <person name="Chan T.F."/>
            <person name="Ji K.M."/>
            <person name="Liu X.Y."/>
            <person name="Zhou J.W."/>
            <person name="Li R.Q."/>
            <person name="Yang K.Y."/>
            <person name="Li J."/>
            <person name="Li M."/>
            <person name="Law P.T.W."/>
            <person name="Wu Y.L."/>
            <person name="Cai Z.L."/>
            <person name="Qin H."/>
            <person name="Bao Y."/>
            <person name="Leung R.K.K."/>
            <person name="Ng P.K.S."/>
            <person name="Zou J."/>
            <person name="Zhong X.J."/>
            <person name="Ran P.X."/>
            <person name="Zhong N.S."/>
            <person name="Liu Z.G."/>
            <person name="Tsui S.K.W."/>
        </authorList>
    </citation>
    <scope>NUCLEOTIDE SEQUENCE</scope>
    <source>
        <strain evidence="1">Derf</strain>
        <tissue evidence="1">Whole organism</tissue>
    </source>
</reference>